<keyword evidence="2" id="KW-0560">Oxidoreductase</keyword>
<dbReference type="Proteomes" id="UP000700596">
    <property type="component" value="Unassembled WGS sequence"/>
</dbReference>
<dbReference type="PANTHER" id="PTHR47706:SF1">
    <property type="entry name" value="CIPA-LIKE, PUTATIVE (AFU_ORTHOLOGUE AFUA_1G12460)-RELATED"/>
    <property type="match status" value="1"/>
</dbReference>
<reference evidence="4" key="1">
    <citation type="journal article" date="2021" name="Nat. Commun.">
        <title>Genetic determinants of endophytism in the Arabidopsis root mycobiome.</title>
        <authorList>
            <person name="Mesny F."/>
            <person name="Miyauchi S."/>
            <person name="Thiergart T."/>
            <person name="Pickel B."/>
            <person name="Atanasova L."/>
            <person name="Karlsson M."/>
            <person name="Huettel B."/>
            <person name="Barry K.W."/>
            <person name="Haridas S."/>
            <person name="Chen C."/>
            <person name="Bauer D."/>
            <person name="Andreopoulos W."/>
            <person name="Pangilinan J."/>
            <person name="LaButti K."/>
            <person name="Riley R."/>
            <person name="Lipzen A."/>
            <person name="Clum A."/>
            <person name="Drula E."/>
            <person name="Henrissat B."/>
            <person name="Kohler A."/>
            <person name="Grigoriev I.V."/>
            <person name="Martin F.M."/>
            <person name="Hacquard S."/>
        </authorList>
    </citation>
    <scope>NUCLEOTIDE SEQUENCE</scope>
    <source>
        <strain evidence="4">MPI-CAGE-CH-0243</strain>
    </source>
</reference>
<dbReference type="PANTHER" id="PTHR47706">
    <property type="entry name" value="NMRA-LIKE FAMILY PROTEIN"/>
    <property type="match status" value="1"/>
</dbReference>
<evidence type="ECO:0000256" key="2">
    <source>
        <dbReference type="ARBA" id="ARBA00023002"/>
    </source>
</evidence>
<sequence length="307" mass="33516">MSPIKNVAVFGATGTLGQILLPALIAAGFTVTAITRPNSSISIAHADVQIAVAAYDDVIAVTAALQGQDAVIEAFNPSAAAYQSIIVQAAIKAGVARIITPDFSSDTFSPYVDEVLIFGPKRKAQQELELQAKNSAGALTWTAIIVGGWYDWGIQHGVFWINKTDRTITRFGSGNQKYAISRLEFVGKAVVEVLSNPEKYENRPAYFASHTVTTNQLIELVKEVGGEDWKIIDMSLDGFIDHGRQLWEQDTANGVENRMVTQAYAMLGTAALFDEGNRYNGDFGDKIERGWDEGEDVLKDNLRRLLN</sequence>
<dbReference type="Pfam" id="PF05368">
    <property type="entry name" value="NmrA"/>
    <property type="match status" value="1"/>
</dbReference>
<organism evidence="4 5">
    <name type="scientific">Dendryphion nanum</name>
    <dbReference type="NCBI Taxonomy" id="256645"/>
    <lineage>
        <taxon>Eukaryota</taxon>
        <taxon>Fungi</taxon>
        <taxon>Dikarya</taxon>
        <taxon>Ascomycota</taxon>
        <taxon>Pezizomycotina</taxon>
        <taxon>Dothideomycetes</taxon>
        <taxon>Pleosporomycetidae</taxon>
        <taxon>Pleosporales</taxon>
        <taxon>Torulaceae</taxon>
        <taxon>Dendryphion</taxon>
    </lineage>
</organism>
<dbReference type="GO" id="GO:0016491">
    <property type="term" value="F:oxidoreductase activity"/>
    <property type="evidence" value="ECO:0007669"/>
    <property type="project" value="UniProtKB-KW"/>
</dbReference>
<dbReference type="InterPro" id="IPR008030">
    <property type="entry name" value="NmrA-like"/>
</dbReference>
<dbReference type="InterPro" id="IPR036291">
    <property type="entry name" value="NAD(P)-bd_dom_sf"/>
</dbReference>
<dbReference type="OrthoDB" id="9984533at2759"/>
<evidence type="ECO:0000256" key="1">
    <source>
        <dbReference type="ARBA" id="ARBA00022857"/>
    </source>
</evidence>
<protein>
    <recommendedName>
        <fullName evidence="3">NmrA-like domain-containing protein</fullName>
    </recommendedName>
</protein>
<keyword evidence="1" id="KW-0521">NADP</keyword>
<feature type="domain" description="NmrA-like" evidence="3">
    <location>
        <begin position="5"/>
        <end position="227"/>
    </location>
</feature>
<dbReference type="AlphaFoldDB" id="A0A9P9I6I1"/>
<keyword evidence="5" id="KW-1185">Reference proteome</keyword>
<dbReference type="Gene3D" id="3.90.25.10">
    <property type="entry name" value="UDP-galactose 4-epimerase, domain 1"/>
    <property type="match status" value="1"/>
</dbReference>
<evidence type="ECO:0000313" key="5">
    <source>
        <dbReference type="Proteomes" id="UP000700596"/>
    </source>
</evidence>
<name>A0A9P9I6I1_9PLEO</name>
<proteinExistence type="predicted"/>
<dbReference type="Gene3D" id="3.40.50.720">
    <property type="entry name" value="NAD(P)-binding Rossmann-like Domain"/>
    <property type="match status" value="1"/>
</dbReference>
<dbReference type="EMBL" id="JAGMWT010000031">
    <property type="protein sequence ID" value="KAH7109638.1"/>
    <property type="molecule type" value="Genomic_DNA"/>
</dbReference>
<dbReference type="SUPFAM" id="SSF51735">
    <property type="entry name" value="NAD(P)-binding Rossmann-fold domains"/>
    <property type="match status" value="1"/>
</dbReference>
<comment type="caution">
    <text evidence="4">The sequence shown here is derived from an EMBL/GenBank/DDBJ whole genome shotgun (WGS) entry which is preliminary data.</text>
</comment>
<dbReference type="InterPro" id="IPR051609">
    <property type="entry name" value="NmrA/Isoflavone_reductase-like"/>
</dbReference>
<accession>A0A9P9I6I1</accession>
<evidence type="ECO:0000313" key="4">
    <source>
        <dbReference type="EMBL" id="KAH7109638.1"/>
    </source>
</evidence>
<gene>
    <name evidence="4" type="ORF">B0J11DRAFT_235527</name>
</gene>
<evidence type="ECO:0000259" key="3">
    <source>
        <dbReference type="Pfam" id="PF05368"/>
    </source>
</evidence>